<dbReference type="InterPro" id="IPR025209">
    <property type="entry name" value="DUF4209"/>
</dbReference>
<sequence>MYDKYDNYMEHIVSLNQLYSNLVEIKQELELLLKNDLDEDIKKYLVWDVELLICCEIVLEQRKVDQNYLYPMYVYTNGNCIPDIDSFEEERLNFYEYRMEKIENIKLKIRYANYCFQYCIKKNRYKYSQKICTLLLDYLHHEELTHDYIVAFSRLFELGFSFNHFEIISNLNSLIDDLISKEYLEEQYLSLLSISRIIVNNIKNRFLEDATVNKIINVVERICNYYFEEASYNLYRNCCSNYLDWLKVMKRDEDIRMLSIKYGESYELDAEKPGVSNLEKSEWYKSAAEHYVNIGEREKVYHMKVKIKRALKKATKDGEFKAISTTQSIEIKQLEKKTVDFFKDDIESTLATVSHSSYFIISKVNSELKAVEDAKNPLYQLMDIGKIHGDRKVFESNTNNDLIKTLTFQYYGIELEVLFSVMFNFIWNKMIEDGLTEQIVATRICKSEYMDEEHKVIISKGIERMFEKDYIAALHILVPQFENYFRTFFEWGGFPTTSLKNNGLQYEKTFNEFLREDFVKDTISSDLLYMIEFVLVEQLGKNLRNNIAHGLIELKTLNKTNCLIMVYLFWMITAYKWSFPETENEEE</sequence>
<keyword evidence="3" id="KW-1185">Reference proteome</keyword>
<protein>
    <recommendedName>
        <fullName evidence="1">DUF4209 domain-containing protein</fullName>
    </recommendedName>
</protein>
<reference evidence="2 3" key="1">
    <citation type="submission" date="2016-11" db="EMBL/GenBank/DDBJ databases">
        <authorList>
            <person name="Jaros S."/>
            <person name="Januszkiewicz K."/>
            <person name="Wedrychowicz H."/>
        </authorList>
    </citation>
    <scope>NUCLEOTIDE SEQUENCE [LARGE SCALE GENOMIC DNA]</scope>
    <source>
        <strain evidence="2 3">DSM 8605</strain>
    </source>
</reference>
<organism evidence="2 3">
    <name type="scientific">Clostridium grantii DSM 8605</name>
    <dbReference type="NCBI Taxonomy" id="1121316"/>
    <lineage>
        <taxon>Bacteria</taxon>
        <taxon>Bacillati</taxon>
        <taxon>Bacillota</taxon>
        <taxon>Clostridia</taxon>
        <taxon>Eubacteriales</taxon>
        <taxon>Clostridiaceae</taxon>
        <taxon>Clostridium</taxon>
    </lineage>
</organism>
<proteinExistence type="predicted"/>
<dbReference type="OrthoDB" id="2987658at2"/>
<dbReference type="Pfam" id="PF13910">
    <property type="entry name" value="DUF4209"/>
    <property type="match status" value="1"/>
</dbReference>
<dbReference type="STRING" id="1121316.SAMN02745207_01661"/>
<dbReference type="AlphaFoldDB" id="A0A1M5U9V8"/>
<evidence type="ECO:0000313" key="3">
    <source>
        <dbReference type="Proteomes" id="UP000184447"/>
    </source>
</evidence>
<accession>A0A1M5U9V8</accession>
<gene>
    <name evidence="2" type="ORF">SAMN02745207_01661</name>
</gene>
<evidence type="ECO:0000259" key="1">
    <source>
        <dbReference type="Pfam" id="PF13910"/>
    </source>
</evidence>
<dbReference type="EMBL" id="FQXM01000007">
    <property type="protein sequence ID" value="SHH59691.1"/>
    <property type="molecule type" value="Genomic_DNA"/>
</dbReference>
<feature type="domain" description="DUF4209" evidence="1">
    <location>
        <begin position="482"/>
        <end position="569"/>
    </location>
</feature>
<name>A0A1M5U9V8_9CLOT</name>
<dbReference type="RefSeq" id="WP_073337963.1">
    <property type="nucleotide sequence ID" value="NZ_FQXM01000007.1"/>
</dbReference>
<dbReference type="Proteomes" id="UP000184447">
    <property type="component" value="Unassembled WGS sequence"/>
</dbReference>
<evidence type="ECO:0000313" key="2">
    <source>
        <dbReference type="EMBL" id="SHH59691.1"/>
    </source>
</evidence>